<evidence type="ECO:0000256" key="7">
    <source>
        <dbReference type="ARBA" id="ARBA00022741"/>
    </source>
</evidence>
<dbReference type="InterPro" id="IPR015793">
    <property type="entry name" value="Pyrv_Knase_brl"/>
</dbReference>
<keyword evidence="8" id="KW-0418">Kinase</keyword>
<accession>A0A2C9V4Q9</accession>
<dbReference type="GO" id="GO:0016301">
    <property type="term" value="F:kinase activity"/>
    <property type="evidence" value="ECO:0007669"/>
    <property type="project" value="UniProtKB-KW"/>
</dbReference>
<feature type="domain" description="Pyruvate kinase barrel" evidence="13">
    <location>
        <begin position="170"/>
        <end position="247"/>
    </location>
</feature>
<dbReference type="InterPro" id="IPR015806">
    <property type="entry name" value="Pyrv_Knase_insert_dom_sf"/>
</dbReference>
<keyword evidence="9" id="KW-0067">ATP-binding</keyword>
<dbReference type="GO" id="GO:0005524">
    <property type="term" value="F:ATP binding"/>
    <property type="evidence" value="ECO:0007669"/>
    <property type="project" value="UniProtKB-KW"/>
</dbReference>
<dbReference type="GO" id="GO:0004743">
    <property type="term" value="F:pyruvate kinase activity"/>
    <property type="evidence" value="ECO:0007669"/>
    <property type="project" value="UniProtKB-EC"/>
</dbReference>
<evidence type="ECO:0000256" key="2">
    <source>
        <dbReference type="ARBA" id="ARBA00004997"/>
    </source>
</evidence>
<dbReference type="UniPathway" id="UPA00109">
    <property type="reaction ID" value="UER00188"/>
</dbReference>
<dbReference type="GO" id="GO:0000287">
    <property type="term" value="F:magnesium ion binding"/>
    <property type="evidence" value="ECO:0007669"/>
    <property type="project" value="InterPro"/>
</dbReference>
<evidence type="ECO:0000256" key="9">
    <source>
        <dbReference type="ARBA" id="ARBA00022840"/>
    </source>
</evidence>
<evidence type="ECO:0000256" key="11">
    <source>
        <dbReference type="ARBA" id="ARBA00023152"/>
    </source>
</evidence>
<evidence type="ECO:0000256" key="8">
    <source>
        <dbReference type="ARBA" id="ARBA00022777"/>
    </source>
</evidence>
<reference evidence="14" key="1">
    <citation type="submission" date="2016-02" db="EMBL/GenBank/DDBJ databases">
        <title>WGS assembly of Manihot esculenta.</title>
        <authorList>
            <person name="Bredeson J.V."/>
            <person name="Prochnik S.E."/>
            <person name="Lyons J.B."/>
            <person name="Schmutz J."/>
            <person name="Grimwood J."/>
            <person name="Vrebalov J."/>
            <person name="Bart R.S."/>
            <person name="Amuge T."/>
            <person name="Ferguson M.E."/>
            <person name="Green R."/>
            <person name="Putnam N."/>
            <person name="Stites J."/>
            <person name="Rounsley S."/>
            <person name="Rokhsar D.S."/>
        </authorList>
    </citation>
    <scope>NUCLEOTIDE SEQUENCE [LARGE SCALE GENOMIC DNA]</scope>
    <source>
        <tissue evidence="14">Leaf</tissue>
    </source>
</reference>
<evidence type="ECO:0000256" key="12">
    <source>
        <dbReference type="ARBA" id="ARBA00023317"/>
    </source>
</evidence>
<dbReference type="InterPro" id="IPR011037">
    <property type="entry name" value="Pyrv_Knase-like_insert_dom_sf"/>
</dbReference>
<keyword evidence="7" id="KW-0547">Nucleotide-binding</keyword>
<evidence type="ECO:0000256" key="1">
    <source>
        <dbReference type="ARBA" id="ARBA00001958"/>
    </source>
</evidence>
<protein>
    <recommendedName>
        <fullName evidence="4">pyruvate kinase</fullName>
        <ecNumber evidence="4">2.7.1.40</ecNumber>
    </recommendedName>
</protein>
<comment type="cofactor">
    <cofactor evidence="1">
        <name>K(+)</name>
        <dbReference type="ChEBI" id="CHEBI:29103"/>
    </cofactor>
</comment>
<dbReference type="InterPro" id="IPR015813">
    <property type="entry name" value="Pyrv/PenolPyrv_kinase-like_dom"/>
</dbReference>
<dbReference type="AlphaFoldDB" id="A0A2C9V4Q9"/>
<dbReference type="SUPFAM" id="SSF51621">
    <property type="entry name" value="Phosphoenolpyruvate/pyruvate domain"/>
    <property type="match status" value="1"/>
</dbReference>
<evidence type="ECO:0000256" key="10">
    <source>
        <dbReference type="ARBA" id="ARBA00022842"/>
    </source>
</evidence>
<evidence type="ECO:0000256" key="6">
    <source>
        <dbReference type="ARBA" id="ARBA00022723"/>
    </source>
</evidence>
<dbReference type="Gene3D" id="3.20.20.60">
    <property type="entry name" value="Phosphoenolpyruvate-binding domains"/>
    <property type="match status" value="2"/>
</dbReference>
<dbReference type="PANTHER" id="PTHR11817">
    <property type="entry name" value="PYRUVATE KINASE"/>
    <property type="match status" value="1"/>
</dbReference>
<evidence type="ECO:0000256" key="5">
    <source>
        <dbReference type="ARBA" id="ARBA00022679"/>
    </source>
</evidence>
<organism evidence="14">
    <name type="scientific">Manihot esculenta</name>
    <name type="common">Cassava</name>
    <name type="synonym">Jatropha manihot</name>
    <dbReference type="NCBI Taxonomy" id="3983"/>
    <lineage>
        <taxon>Eukaryota</taxon>
        <taxon>Viridiplantae</taxon>
        <taxon>Streptophyta</taxon>
        <taxon>Embryophyta</taxon>
        <taxon>Tracheophyta</taxon>
        <taxon>Spermatophyta</taxon>
        <taxon>Magnoliopsida</taxon>
        <taxon>eudicotyledons</taxon>
        <taxon>Gunneridae</taxon>
        <taxon>Pentapetalae</taxon>
        <taxon>rosids</taxon>
        <taxon>fabids</taxon>
        <taxon>Malpighiales</taxon>
        <taxon>Euphorbiaceae</taxon>
        <taxon>Crotonoideae</taxon>
        <taxon>Manihoteae</taxon>
        <taxon>Manihot</taxon>
    </lineage>
</organism>
<dbReference type="InterPro" id="IPR040442">
    <property type="entry name" value="Pyrv_kinase-like_dom_sf"/>
</dbReference>
<comment type="pathway">
    <text evidence="2">Carbohydrate degradation; glycolysis; pyruvate from D-glyceraldehyde 3-phosphate: step 5/5.</text>
</comment>
<sequence length="262" mass="28865">MNSHHLLLEEPIRMASILEPSKSTFFAAMTKIVGTLGPKSRTVEIISGCLNAGMSVARFDFSWGDAEYHQETIDNLKTAVKSTKKLCAVMLDTVGPELQVVNKTEHPISLQADTSVVLTPDQAKEATSNLLPINFTGLSKAVKKGDTIFIGQYLFTGSETTSVWLEVISTWGVRNNIDFLSLSYTRHAEDVRQAREFLSKLGDLCQTQIFAKIENIEGLTHFDEILQEADGIILSRGNLGIDLPPEKGLTPLIKILTTSTQR</sequence>
<dbReference type="EC" id="2.7.1.40" evidence="4"/>
<evidence type="ECO:0000259" key="13">
    <source>
        <dbReference type="Pfam" id="PF00224"/>
    </source>
</evidence>
<feature type="domain" description="Pyruvate kinase barrel" evidence="13">
    <location>
        <begin position="29"/>
        <end position="151"/>
    </location>
</feature>
<evidence type="ECO:0000256" key="3">
    <source>
        <dbReference type="ARBA" id="ARBA00008663"/>
    </source>
</evidence>
<comment type="similarity">
    <text evidence="3">Belongs to the pyruvate kinase family.</text>
</comment>
<dbReference type="GO" id="GO:0030955">
    <property type="term" value="F:potassium ion binding"/>
    <property type="evidence" value="ECO:0007669"/>
    <property type="project" value="InterPro"/>
</dbReference>
<dbReference type="SUPFAM" id="SSF50800">
    <property type="entry name" value="PK beta-barrel domain-like"/>
    <property type="match status" value="1"/>
</dbReference>
<gene>
    <name evidence="14" type="ORF">MANES_10G054500</name>
</gene>
<keyword evidence="10" id="KW-0460">Magnesium</keyword>
<keyword evidence="6" id="KW-0479">Metal-binding</keyword>
<dbReference type="Pfam" id="PF00224">
    <property type="entry name" value="PK"/>
    <property type="match status" value="2"/>
</dbReference>
<keyword evidence="12" id="KW-0670">Pyruvate</keyword>
<name>A0A2C9V4Q9_MANES</name>
<proteinExistence type="inferred from homology"/>
<evidence type="ECO:0000313" key="14">
    <source>
        <dbReference type="EMBL" id="OAY38937.1"/>
    </source>
</evidence>
<evidence type="ECO:0000256" key="4">
    <source>
        <dbReference type="ARBA" id="ARBA00012142"/>
    </source>
</evidence>
<dbReference type="InterPro" id="IPR001697">
    <property type="entry name" value="Pyr_Knase"/>
</dbReference>
<keyword evidence="11" id="KW-0324">Glycolysis</keyword>
<dbReference type="EMBL" id="CM004396">
    <property type="protein sequence ID" value="OAY38937.1"/>
    <property type="molecule type" value="Genomic_DNA"/>
</dbReference>
<keyword evidence="5" id="KW-0808">Transferase</keyword>
<dbReference type="Gene3D" id="2.40.33.10">
    <property type="entry name" value="PK beta-barrel domain-like"/>
    <property type="match status" value="1"/>
</dbReference>
<dbReference type="STRING" id="3983.A0A2C9V4Q9"/>
<dbReference type="FunFam" id="2.40.33.10:FF:000004">
    <property type="entry name" value="Pyruvate kinase"/>
    <property type="match status" value="1"/>
</dbReference>